<dbReference type="EMBL" id="JACDTY010000002">
    <property type="protein sequence ID" value="MBA1139774.1"/>
    <property type="molecule type" value="Genomic_DNA"/>
</dbReference>
<keyword evidence="2" id="KW-1185">Reference proteome</keyword>
<protein>
    <submittedName>
        <fullName evidence="1">Uncharacterized protein</fullName>
    </submittedName>
</protein>
<reference evidence="1 2" key="1">
    <citation type="submission" date="2020-07" db="EMBL/GenBank/DDBJ databases">
        <title>Definition of the novel symbiovar canariense within Mesorhizobium novociceri, a new species of genus Mesorhizobium nodulating Cicer canariense in the Caldera de Taburiente National Park (La Palma, Canary Islands).</title>
        <authorList>
            <person name="Leon-Barrios M."/>
            <person name="Perez-Yepez J."/>
            <person name="Flores-Felix J.D."/>
            <person name="Ramirez-Baena M.H."/>
            <person name="Pulido-Suarez L."/>
            <person name="Igual J.M."/>
            <person name="Velazquez E."/>
            <person name="Peix A."/>
        </authorList>
    </citation>
    <scope>NUCLEOTIDE SEQUENCE [LARGE SCALE GENOMIC DNA]</scope>
    <source>
        <strain evidence="1 2">CCANP35</strain>
    </source>
</reference>
<dbReference type="RefSeq" id="WP_181056463.1">
    <property type="nucleotide sequence ID" value="NZ_JACDTY010000002.1"/>
</dbReference>
<organism evidence="1 2">
    <name type="scientific">Mesorhizobium neociceri</name>
    <dbReference type="NCBI Taxonomy" id="1307853"/>
    <lineage>
        <taxon>Bacteria</taxon>
        <taxon>Pseudomonadati</taxon>
        <taxon>Pseudomonadota</taxon>
        <taxon>Alphaproteobacteria</taxon>
        <taxon>Hyphomicrobiales</taxon>
        <taxon>Phyllobacteriaceae</taxon>
        <taxon>Mesorhizobium</taxon>
    </lineage>
</organism>
<accession>A0A838B1R8</accession>
<evidence type="ECO:0000313" key="1">
    <source>
        <dbReference type="EMBL" id="MBA1139774.1"/>
    </source>
</evidence>
<evidence type="ECO:0000313" key="2">
    <source>
        <dbReference type="Proteomes" id="UP000558284"/>
    </source>
</evidence>
<dbReference type="Proteomes" id="UP000558284">
    <property type="component" value="Unassembled WGS sequence"/>
</dbReference>
<proteinExistence type="predicted"/>
<name>A0A838B1R8_9HYPH</name>
<dbReference type="AlphaFoldDB" id="A0A838B1R8"/>
<gene>
    <name evidence="1" type="ORF">H0241_05835</name>
</gene>
<comment type="caution">
    <text evidence="1">The sequence shown here is derived from an EMBL/GenBank/DDBJ whole genome shotgun (WGS) entry which is preliminary data.</text>
</comment>
<sequence length="128" mass="14969">MINKEEIEKRRASVRAKAEAEALSAGLLDATFAIYHYNNYRRQFGPIAEQPPPIDWDVLRYRFSEGEIDDATHRVIALFRNAYQAGDDIRERRLTYAETVDRLRLDYPGFSDNCYEETISQGLFESLW</sequence>